<dbReference type="EMBL" id="CP039393">
    <property type="protein sequence ID" value="QCD34689.1"/>
    <property type="molecule type" value="Genomic_DNA"/>
</dbReference>
<dbReference type="OrthoDB" id="1081813at2"/>
<dbReference type="KEGG" id="mgod:E7746_01765"/>
<proteinExistence type="predicted"/>
<reference evidence="2 3" key="1">
    <citation type="submission" date="2019-02" db="EMBL/GenBank/DDBJ databases">
        <title>Isolation and identification of novel species under the genus Muribaculum.</title>
        <authorList>
            <person name="Miyake S."/>
            <person name="Ding Y."/>
            <person name="Low A."/>
            <person name="Soh M."/>
            <person name="Seedorf H."/>
        </authorList>
    </citation>
    <scope>NUCLEOTIDE SEQUENCE [LARGE SCALE GENOMIC DNA]</scope>
    <source>
        <strain evidence="2 3">TLL-A4</strain>
    </source>
</reference>
<evidence type="ECO:0000256" key="1">
    <source>
        <dbReference type="SAM" id="SignalP"/>
    </source>
</evidence>
<evidence type="ECO:0008006" key="4">
    <source>
        <dbReference type="Google" id="ProtNLM"/>
    </source>
</evidence>
<name>A0A4P7VPF5_9BACT</name>
<evidence type="ECO:0000313" key="3">
    <source>
        <dbReference type="Proteomes" id="UP000297031"/>
    </source>
</evidence>
<feature type="signal peptide" evidence="1">
    <location>
        <begin position="1"/>
        <end position="21"/>
    </location>
</feature>
<organism evidence="2 3">
    <name type="scientific">Muribaculum gordoncarteri</name>
    <dbReference type="NCBI Taxonomy" id="2530390"/>
    <lineage>
        <taxon>Bacteria</taxon>
        <taxon>Pseudomonadati</taxon>
        <taxon>Bacteroidota</taxon>
        <taxon>Bacteroidia</taxon>
        <taxon>Bacteroidales</taxon>
        <taxon>Muribaculaceae</taxon>
        <taxon>Muribaculum</taxon>
    </lineage>
</organism>
<sequence length="161" mass="19527">MKRLTLISLILALFVSFSSYAQQPGERRQRPVERKEWFKELRQYKHDFLTKELKLTKEQQESFFPLYDEMESSVYQLQKQTRDIEHRVRNTKGEISDLEYEKASEAMFEIKGKEADIEMKYYPKFKKALTPKQMFMLKIAERKFTNELMMQHSRMRAGKHK</sequence>
<dbReference type="RefSeq" id="WP_123395336.1">
    <property type="nucleotide sequence ID" value="NZ_CANQMU010000014.1"/>
</dbReference>
<evidence type="ECO:0000313" key="2">
    <source>
        <dbReference type="EMBL" id="QCD34689.1"/>
    </source>
</evidence>
<dbReference type="AlphaFoldDB" id="A0A4P7VPF5"/>
<keyword evidence="1" id="KW-0732">Signal</keyword>
<accession>A0A4P7VPF5</accession>
<feature type="chain" id="PRO_5020483233" description="Periplasmic heavy metal sensor" evidence="1">
    <location>
        <begin position="22"/>
        <end position="161"/>
    </location>
</feature>
<protein>
    <recommendedName>
        <fullName evidence="4">Periplasmic heavy metal sensor</fullName>
    </recommendedName>
</protein>
<dbReference type="Proteomes" id="UP000297031">
    <property type="component" value="Chromosome"/>
</dbReference>
<keyword evidence="3" id="KW-1185">Reference proteome</keyword>
<gene>
    <name evidence="2" type="ORF">E7746_01765</name>
</gene>
<dbReference type="Gene3D" id="1.20.120.1490">
    <property type="match status" value="1"/>
</dbReference>